<reference evidence="2" key="1">
    <citation type="journal article" date="2020" name="Stud. Mycol.">
        <title>101 Dothideomycetes genomes: a test case for predicting lifestyles and emergence of pathogens.</title>
        <authorList>
            <person name="Haridas S."/>
            <person name="Albert R."/>
            <person name="Binder M."/>
            <person name="Bloem J."/>
            <person name="Labutti K."/>
            <person name="Salamov A."/>
            <person name="Andreopoulos B."/>
            <person name="Baker S."/>
            <person name="Barry K."/>
            <person name="Bills G."/>
            <person name="Bluhm B."/>
            <person name="Cannon C."/>
            <person name="Castanera R."/>
            <person name="Culley D."/>
            <person name="Daum C."/>
            <person name="Ezra D."/>
            <person name="Gonzalez J."/>
            <person name="Henrissat B."/>
            <person name="Kuo A."/>
            <person name="Liang C."/>
            <person name="Lipzen A."/>
            <person name="Lutzoni F."/>
            <person name="Magnuson J."/>
            <person name="Mondo S."/>
            <person name="Nolan M."/>
            <person name="Ohm R."/>
            <person name="Pangilinan J."/>
            <person name="Park H.-J."/>
            <person name="Ramirez L."/>
            <person name="Alfaro M."/>
            <person name="Sun H."/>
            <person name="Tritt A."/>
            <person name="Yoshinaga Y."/>
            <person name="Zwiers L.-H."/>
            <person name="Turgeon B."/>
            <person name="Goodwin S."/>
            <person name="Spatafora J."/>
            <person name="Crous P."/>
            <person name="Grigoriev I."/>
        </authorList>
    </citation>
    <scope>NUCLEOTIDE SEQUENCE</scope>
    <source>
        <strain evidence="2">CBS 109.77</strain>
    </source>
</reference>
<keyword evidence="3" id="KW-1185">Reference proteome</keyword>
<gene>
    <name evidence="2" type="ORF">K505DRAFT_330959</name>
</gene>
<dbReference type="AlphaFoldDB" id="A0A6A6WNI7"/>
<sequence>MVRITRPRSLRLVEGAAKGGGSANWGAEGLHFAEAGWSQISAQEAQGSYDQGFTESTEVDPLRVNTSEYES</sequence>
<dbReference type="Proteomes" id="UP000799757">
    <property type="component" value="Unassembled WGS sequence"/>
</dbReference>
<evidence type="ECO:0000313" key="2">
    <source>
        <dbReference type="EMBL" id="KAF2785503.1"/>
    </source>
</evidence>
<evidence type="ECO:0000256" key="1">
    <source>
        <dbReference type="SAM" id="MobiDB-lite"/>
    </source>
</evidence>
<protein>
    <submittedName>
        <fullName evidence="2">Uncharacterized protein</fullName>
    </submittedName>
</protein>
<accession>A0A6A6WNI7</accession>
<organism evidence="2 3">
    <name type="scientific">Melanomma pulvis-pyrius CBS 109.77</name>
    <dbReference type="NCBI Taxonomy" id="1314802"/>
    <lineage>
        <taxon>Eukaryota</taxon>
        <taxon>Fungi</taxon>
        <taxon>Dikarya</taxon>
        <taxon>Ascomycota</taxon>
        <taxon>Pezizomycotina</taxon>
        <taxon>Dothideomycetes</taxon>
        <taxon>Pleosporomycetidae</taxon>
        <taxon>Pleosporales</taxon>
        <taxon>Melanommataceae</taxon>
        <taxon>Melanomma</taxon>
    </lineage>
</organism>
<proteinExistence type="predicted"/>
<evidence type="ECO:0000313" key="3">
    <source>
        <dbReference type="Proteomes" id="UP000799757"/>
    </source>
</evidence>
<dbReference type="EMBL" id="MU002946">
    <property type="protein sequence ID" value="KAF2785503.1"/>
    <property type="molecule type" value="Genomic_DNA"/>
</dbReference>
<name>A0A6A6WNI7_9PLEO</name>
<feature type="region of interest" description="Disordered" evidence="1">
    <location>
        <begin position="44"/>
        <end position="71"/>
    </location>
</feature>
<feature type="compositionally biased region" description="Polar residues" evidence="1">
    <location>
        <begin position="44"/>
        <end position="56"/>
    </location>
</feature>